<comment type="caution">
    <text evidence="9">The sequence shown here is derived from an EMBL/GenBank/DDBJ whole genome shotgun (WGS) entry which is preliminary data.</text>
</comment>
<gene>
    <name evidence="9" type="ORF">GCM10011492_16210</name>
</gene>
<dbReference type="NCBIfam" id="TIGR00369">
    <property type="entry name" value="unchar_dom_1"/>
    <property type="match status" value="1"/>
</dbReference>
<evidence type="ECO:0000256" key="4">
    <source>
        <dbReference type="ARBA" id="ARBA00038381"/>
    </source>
</evidence>
<evidence type="ECO:0000259" key="8">
    <source>
        <dbReference type="Pfam" id="PF03061"/>
    </source>
</evidence>
<dbReference type="InterPro" id="IPR003736">
    <property type="entry name" value="PAAI_dom"/>
</dbReference>
<dbReference type="PANTHER" id="PTHR43240:SF20">
    <property type="entry name" value="MEDIUM_LONG-CHAIN ACYL-COA THIOESTERASE YIGI"/>
    <property type="match status" value="1"/>
</dbReference>
<reference evidence="9" key="1">
    <citation type="journal article" date="2014" name="Int. J. Syst. Evol. Microbiol.">
        <title>Complete genome sequence of Corynebacterium casei LMG S-19264T (=DSM 44701T), isolated from a smear-ripened cheese.</title>
        <authorList>
            <consortium name="US DOE Joint Genome Institute (JGI-PGF)"/>
            <person name="Walter F."/>
            <person name="Albersmeier A."/>
            <person name="Kalinowski J."/>
            <person name="Ruckert C."/>
        </authorList>
    </citation>
    <scope>NUCLEOTIDE SEQUENCE</scope>
    <source>
        <strain evidence="9">CGMCC 1.15085</strain>
    </source>
</reference>
<dbReference type="InterPro" id="IPR006683">
    <property type="entry name" value="Thioestr_dom"/>
</dbReference>
<comment type="catalytic activity">
    <reaction evidence="7">
        <text>a medium-chain fatty acyl-CoA + H2O = a medium-chain fatty acid + CoA + H(+)</text>
        <dbReference type="Rhea" id="RHEA:68184"/>
        <dbReference type="ChEBI" id="CHEBI:15377"/>
        <dbReference type="ChEBI" id="CHEBI:15378"/>
        <dbReference type="ChEBI" id="CHEBI:57287"/>
        <dbReference type="ChEBI" id="CHEBI:59558"/>
        <dbReference type="ChEBI" id="CHEBI:90546"/>
    </reaction>
</comment>
<dbReference type="PANTHER" id="PTHR43240">
    <property type="entry name" value="1,4-DIHYDROXY-2-NAPHTHOYL-COA THIOESTERASE 1"/>
    <property type="match status" value="1"/>
</dbReference>
<evidence type="ECO:0000256" key="2">
    <source>
        <dbReference type="ARBA" id="ARBA00035880"/>
    </source>
</evidence>
<evidence type="ECO:0000256" key="6">
    <source>
        <dbReference type="ARBA" id="ARBA00040062"/>
    </source>
</evidence>
<accession>A0A916T220</accession>
<evidence type="ECO:0000313" key="10">
    <source>
        <dbReference type="Proteomes" id="UP000636793"/>
    </source>
</evidence>
<comment type="catalytic activity">
    <reaction evidence="3">
        <text>a long-chain fatty acyl-CoA + H2O = a long-chain fatty acid + CoA + H(+)</text>
        <dbReference type="Rhea" id="RHEA:67680"/>
        <dbReference type="ChEBI" id="CHEBI:15377"/>
        <dbReference type="ChEBI" id="CHEBI:15378"/>
        <dbReference type="ChEBI" id="CHEBI:57287"/>
        <dbReference type="ChEBI" id="CHEBI:57560"/>
        <dbReference type="ChEBI" id="CHEBI:83139"/>
    </reaction>
</comment>
<sequence>MFTIEEGRAVLQAQPFSRLLGTELTEVDADERAVTLQLDLRDELRQQHGFLHGGVIAYLADNALTFAGGLVLGPSVLTGSVNLDYLRPVSAGPVRARATVVEVAGRTAICAVQVSSADDVCAVAQGRVRLVG</sequence>
<dbReference type="Proteomes" id="UP000636793">
    <property type="component" value="Unassembled WGS sequence"/>
</dbReference>
<comment type="similarity">
    <text evidence="4">Belongs to the YigI thioesterase family.</text>
</comment>
<evidence type="ECO:0000256" key="5">
    <source>
        <dbReference type="ARBA" id="ARBA00038894"/>
    </source>
</evidence>
<comment type="catalytic activity">
    <reaction evidence="2">
        <text>a fatty acyl-CoA + H2O = a fatty acid + CoA + H(+)</text>
        <dbReference type="Rhea" id="RHEA:16781"/>
        <dbReference type="ChEBI" id="CHEBI:15377"/>
        <dbReference type="ChEBI" id="CHEBI:15378"/>
        <dbReference type="ChEBI" id="CHEBI:28868"/>
        <dbReference type="ChEBI" id="CHEBI:57287"/>
        <dbReference type="ChEBI" id="CHEBI:77636"/>
        <dbReference type="EC" id="3.1.2.20"/>
    </reaction>
</comment>
<evidence type="ECO:0000256" key="7">
    <source>
        <dbReference type="ARBA" id="ARBA00048062"/>
    </source>
</evidence>
<dbReference type="InterPro" id="IPR029069">
    <property type="entry name" value="HotDog_dom_sf"/>
</dbReference>
<organism evidence="9 10">
    <name type="scientific">Flexivirga endophytica</name>
    <dbReference type="NCBI Taxonomy" id="1849103"/>
    <lineage>
        <taxon>Bacteria</taxon>
        <taxon>Bacillati</taxon>
        <taxon>Actinomycetota</taxon>
        <taxon>Actinomycetes</taxon>
        <taxon>Micrococcales</taxon>
        <taxon>Dermacoccaceae</taxon>
        <taxon>Flexivirga</taxon>
    </lineage>
</organism>
<evidence type="ECO:0000313" key="9">
    <source>
        <dbReference type="EMBL" id="GGB26701.1"/>
    </source>
</evidence>
<dbReference type="GO" id="GO:0047617">
    <property type="term" value="F:fatty acyl-CoA hydrolase activity"/>
    <property type="evidence" value="ECO:0007669"/>
    <property type="project" value="UniProtKB-EC"/>
</dbReference>
<protein>
    <recommendedName>
        <fullName evidence="6">Medium/long-chain acyl-CoA thioesterase YigI</fullName>
        <ecNumber evidence="5">3.1.2.20</ecNumber>
    </recommendedName>
</protein>
<name>A0A916T220_9MICO</name>
<dbReference type="RefSeq" id="WP_188836438.1">
    <property type="nucleotide sequence ID" value="NZ_BMHI01000002.1"/>
</dbReference>
<proteinExistence type="inferred from homology"/>
<dbReference type="EMBL" id="BMHI01000002">
    <property type="protein sequence ID" value="GGB26701.1"/>
    <property type="molecule type" value="Genomic_DNA"/>
</dbReference>
<dbReference type="CDD" id="cd03443">
    <property type="entry name" value="PaaI_thioesterase"/>
    <property type="match status" value="1"/>
</dbReference>
<dbReference type="Pfam" id="PF03061">
    <property type="entry name" value="4HBT"/>
    <property type="match status" value="1"/>
</dbReference>
<dbReference type="EC" id="3.1.2.20" evidence="5"/>
<feature type="domain" description="Thioesterase" evidence="8">
    <location>
        <begin position="48"/>
        <end position="120"/>
    </location>
</feature>
<evidence type="ECO:0000256" key="3">
    <source>
        <dbReference type="ARBA" id="ARBA00036002"/>
    </source>
</evidence>
<evidence type="ECO:0000256" key="1">
    <source>
        <dbReference type="ARBA" id="ARBA00022801"/>
    </source>
</evidence>
<dbReference type="Gene3D" id="3.10.129.10">
    <property type="entry name" value="Hotdog Thioesterase"/>
    <property type="match status" value="1"/>
</dbReference>
<keyword evidence="1" id="KW-0378">Hydrolase</keyword>
<dbReference type="AlphaFoldDB" id="A0A916T220"/>
<reference evidence="9" key="2">
    <citation type="submission" date="2020-09" db="EMBL/GenBank/DDBJ databases">
        <authorList>
            <person name="Sun Q."/>
            <person name="Zhou Y."/>
        </authorList>
    </citation>
    <scope>NUCLEOTIDE SEQUENCE</scope>
    <source>
        <strain evidence="9">CGMCC 1.15085</strain>
    </source>
</reference>
<keyword evidence="10" id="KW-1185">Reference proteome</keyword>
<dbReference type="SUPFAM" id="SSF54637">
    <property type="entry name" value="Thioesterase/thiol ester dehydrase-isomerase"/>
    <property type="match status" value="1"/>
</dbReference>